<name>A0A0W8DIX2_PHYNI</name>
<sequence>MATSSLNRLIQLGPFIDKHGIAGHLGAVRAHSVARGPTELHRSSNSVLQKKFFDLAKSVSDVVATFAKVEEVRDAMNQLEQGNVLTGRSDSLMREMENSMNLQQKLEEALKKVTMEIAVVSILRKTNRGRKEWIVVDSGWLSCSSRKKT</sequence>
<evidence type="ECO:0000313" key="3">
    <source>
        <dbReference type="Proteomes" id="UP000054636"/>
    </source>
</evidence>
<reference evidence="2 3" key="1">
    <citation type="submission" date="2015-11" db="EMBL/GenBank/DDBJ databases">
        <title>Genomes and virulence difference between two physiological races of Phytophthora nicotianae.</title>
        <authorList>
            <person name="Liu H."/>
            <person name="Ma X."/>
            <person name="Yu H."/>
            <person name="Fang D."/>
            <person name="Li Y."/>
            <person name="Wang X."/>
            <person name="Wang W."/>
            <person name="Dong Y."/>
            <person name="Xiao B."/>
        </authorList>
    </citation>
    <scope>NUCLEOTIDE SEQUENCE [LARGE SCALE GENOMIC DNA]</scope>
    <source>
        <strain evidence="3">race 1</strain>
    </source>
</reference>
<dbReference type="AlphaFoldDB" id="A0A0W8DIX2"/>
<comment type="caution">
    <text evidence="2">The sequence shown here is derived from an EMBL/GenBank/DDBJ whole genome shotgun (WGS) entry which is preliminary data.</text>
</comment>
<evidence type="ECO:0000313" key="2">
    <source>
        <dbReference type="EMBL" id="KUF96265.1"/>
    </source>
</evidence>
<organism evidence="2 3">
    <name type="scientific">Phytophthora nicotianae</name>
    <name type="common">Potato buckeye rot agent</name>
    <name type="synonym">Phytophthora parasitica</name>
    <dbReference type="NCBI Taxonomy" id="4792"/>
    <lineage>
        <taxon>Eukaryota</taxon>
        <taxon>Sar</taxon>
        <taxon>Stramenopiles</taxon>
        <taxon>Oomycota</taxon>
        <taxon>Peronosporomycetes</taxon>
        <taxon>Peronosporales</taxon>
        <taxon>Peronosporaceae</taxon>
        <taxon>Phytophthora</taxon>
    </lineage>
</organism>
<dbReference type="Proteomes" id="UP000054636">
    <property type="component" value="Unassembled WGS sequence"/>
</dbReference>
<accession>A0A0W8DIX2</accession>
<feature type="coiled-coil region" evidence="1">
    <location>
        <begin position="89"/>
        <end position="116"/>
    </location>
</feature>
<keyword evidence="1" id="KW-0175">Coiled coil</keyword>
<evidence type="ECO:0000256" key="1">
    <source>
        <dbReference type="SAM" id="Coils"/>
    </source>
</evidence>
<gene>
    <name evidence="2" type="ORF">AM588_10007166</name>
</gene>
<protein>
    <submittedName>
        <fullName evidence="2">Uncharacterized protein</fullName>
    </submittedName>
</protein>
<proteinExistence type="predicted"/>
<dbReference type="EMBL" id="LNFP01000171">
    <property type="protein sequence ID" value="KUF96265.1"/>
    <property type="molecule type" value="Genomic_DNA"/>
</dbReference>